<reference evidence="5" key="1">
    <citation type="submission" date="2025-08" db="UniProtKB">
        <authorList>
            <consortium name="RefSeq"/>
        </authorList>
    </citation>
    <scope>IDENTIFICATION</scope>
</reference>
<dbReference type="GO" id="GO:0008202">
    <property type="term" value="P:steroid metabolic process"/>
    <property type="evidence" value="ECO:0007669"/>
    <property type="project" value="TreeGrafter"/>
</dbReference>
<sequence>MWLYLAALVGLYHLVVWYLERQVVSNLQDKYVFITGCGSGFGNLLARQLDMRGLRVLAALVNNAGIYPGTGLSEWQKAEDFMNVFKVNLFGLTEVTLSMLPLVRRARGRIVNVSSIAGRIALGPASYTCSKFGVEAFSDVLRRELKSFGVKVSIIEPGGFKTGMTDMQRMLEKMEKIWDDTPIHIKEVYGQQFFLALAGTTGMGYLAQLQSLLGMAQLGKARQSIAMHAGDRTPNPSFILSRRVHLLSYLGGLCNSDF</sequence>
<evidence type="ECO:0000256" key="3">
    <source>
        <dbReference type="RuleBase" id="RU000363"/>
    </source>
</evidence>
<dbReference type="PRINTS" id="PR00081">
    <property type="entry name" value="GDHRDH"/>
</dbReference>
<evidence type="ECO:0000313" key="4">
    <source>
        <dbReference type="Proteomes" id="UP000515203"/>
    </source>
</evidence>
<name>A0A6P3FWW2_OCTDE</name>
<dbReference type="AlphaFoldDB" id="A0A6P3FWW2"/>
<keyword evidence="2" id="KW-0560">Oxidoreductase</keyword>
<gene>
    <name evidence="5" type="primary">LOC101575303</name>
</gene>
<proteinExistence type="inferred from homology"/>
<dbReference type="RefSeq" id="XP_004647164.2">
    <property type="nucleotide sequence ID" value="XM_004647107.2"/>
</dbReference>
<dbReference type="PANTHER" id="PTHR43313">
    <property type="entry name" value="SHORT-CHAIN DEHYDROGENASE/REDUCTASE FAMILY 9C"/>
    <property type="match status" value="1"/>
</dbReference>
<evidence type="ECO:0000256" key="1">
    <source>
        <dbReference type="ARBA" id="ARBA00006484"/>
    </source>
</evidence>
<dbReference type="PANTHER" id="PTHR43313:SF4">
    <property type="entry name" value="17-BETA-HYDROXYSTEROID DEHYDROGENASE TYPE 6"/>
    <property type="match status" value="1"/>
</dbReference>
<accession>A0A6P3FWW2</accession>
<comment type="similarity">
    <text evidence="1 3">Belongs to the short-chain dehydrogenases/reductases (SDR) family.</text>
</comment>
<dbReference type="InterPro" id="IPR036291">
    <property type="entry name" value="NAD(P)-bd_dom_sf"/>
</dbReference>
<dbReference type="SUPFAM" id="SSF51735">
    <property type="entry name" value="NAD(P)-binding Rossmann-fold domains"/>
    <property type="match status" value="1"/>
</dbReference>
<keyword evidence="4" id="KW-1185">Reference proteome</keyword>
<evidence type="ECO:0000313" key="5">
    <source>
        <dbReference type="RefSeq" id="XP_004647164.2"/>
    </source>
</evidence>
<dbReference type="Pfam" id="PF00106">
    <property type="entry name" value="adh_short"/>
    <property type="match status" value="1"/>
</dbReference>
<evidence type="ECO:0000256" key="2">
    <source>
        <dbReference type="ARBA" id="ARBA00023002"/>
    </source>
</evidence>
<dbReference type="InterPro" id="IPR002347">
    <property type="entry name" value="SDR_fam"/>
</dbReference>
<organism evidence="4 5">
    <name type="scientific">Octodon degus</name>
    <name type="common">Degu</name>
    <name type="synonym">Sciurus degus</name>
    <dbReference type="NCBI Taxonomy" id="10160"/>
    <lineage>
        <taxon>Eukaryota</taxon>
        <taxon>Metazoa</taxon>
        <taxon>Chordata</taxon>
        <taxon>Craniata</taxon>
        <taxon>Vertebrata</taxon>
        <taxon>Euteleostomi</taxon>
        <taxon>Mammalia</taxon>
        <taxon>Eutheria</taxon>
        <taxon>Euarchontoglires</taxon>
        <taxon>Glires</taxon>
        <taxon>Rodentia</taxon>
        <taxon>Hystricomorpha</taxon>
        <taxon>Octodontidae</taxon>
        <taxon>Octodon</taxon>
    </lineage>
</organism>
<dbReference type="GeneID" id="101575303"/>
<dbReference type="GO" id="GO:0016491">
    <property type="term" value="F:oxidoreductase activity"/>
    <property type="evidence" value="ECO:0007669"/>
    <property type="project" value="UniProtKB-KW"/>
</dbReference>
<dbReference type="PRINTS" id="PR00080">
    <property type="entry name" value="SDRFAMILY"/>
</dbReference>
<dbReference type="OrthoDB" id="5296at2759"/>
<protein>
    <submittedName>
        <fullName evidence="5">17-beta-hydroxysteroid dehydrogenase type 6-like</fullName>
    </submittedName>
</protein>
<dbReference type="Gene3D" id="3.40.50.720">
    <property type="entry name" value="NAD(P)-binding Rossmann-like Domain"/>
    <property type="match status" value="1"/>
</dbReference>
<dbReference type="InParanoid" id="A0A6P3FWW2"/>
<dbReference type="Proteomes" id="UP000515203">
    <property type="component" value="Unplaced"/>
</dbReference>